<accession>A0ABU8XIS0</accession>
<name>A0ABU8XIS0_9BURK</name>
<keyword evidence="2" id="KW-1185">Reference proteome</keyword>
<sequence length="297" mass="33176">MSMIVINRSHVAEVAGWSPEEFGQWLAVETAAALDPGALPYPFKPLHYLFVPSMPEWDVLHQVANALDPRARRNFRVGLGLAIDSLEATEEGYRVFEVLVRLANAVNCTEACGAIVQQVGFERFGSTSNPRAPDSFAWALAALAGMKSSSEVHRALVDLSGSHWFKDAYAPTMLVALARHDPQLEPHLARLRERFRRLDPASPRMDRLYEELIAVLPLTVFAEQWKALASTDNQWLFRGLLEKLQLDGEYEIVRADGARESLPISEDDEVAEIRLLTAISDEKRMSDADPELVELLA</sequence>
<proteinExistence type="predicted"/>
<dbReference type="RefSeq" id="WP_340339759.1">
    <property type="nucleotide sequence ID" value="NZ_JBBKZS010000035.1"/>
</dbReference>
<evidence type="ECO:0000313" key="1">
    <source>
        <dbReference type="EMBL" id="MEJ8859723.1"/>
    </source>
</evidence>
<comment type="caution">
    <text evidence="1">The sequence shown here is derived from an EMBL/GenBank/DDBJ whole genome shotgun (WGS) entry which is preliminary data.</text>
</comment>
<reference evidence="1 2" key="1">
    <citation type="submission" date="2024-03" db="EMBL/GenBank/DDBJ databases">
        <title>Novel species of the genus Variovorax.</title>
        <authorList>
            <person name="Liu Q."/>
            <person name="Xin Y.-H."/>
        </authorList>
    </citation>
    <scope>NUCLEOTIDE SEQUENCE [LARGE SCALE GENOMIC DNA]</scope>
    <source>
        <strain evidence="1 2">KACC 18901</strain>
    </source>
</reference>
<dbReference type="EMBL" id="JBBKZS010000035">
    <property type="protein sequence ID" value="MEJ8859723.1"/>
    <property type="molecule type" value="Genomic_DNA"/>
</dbReference>
<evidence type="ECO:0000313" key="2">
    <source>
        <dbReference type="Proteomes" id="UP001367030"/>
    </source>
</evidence>
<dbReference type="Proteomes" id="UP001367030">
    <property type="component" value="Unassembled WGS sequence"/>
</dbReference>
<organism evidence="1 2">
    <name type="scientific">Variovorax robiniae</name>
    <dbReference type="NCBI Taxonomy" id="1836199"/>
    <lineage>
        <taxon>Bacteria</taxon>
        <taxon>Pseudomonadati</taxon>
        <taxon>Pseudomonadota</taxon>
        <taxon>Betaproteobacteria</taxon>
        <taxon>Burkholderiales</taxon>
        <taxon>Comamonadaceae</taxon>
        <taxon>Variovorax</taxon>
    </lineage>
</organism>
<protein>
    <submittedName>
        <fullName evidence="1">Uncharacterized protein</fullName>
    </submittedName>
</protein>
<gene>
    <name evidence="1" type="ORF">WKW79_34565</name>
</gene>